<sequence length="181" mass="19497">MTDYSLWEVILNGASPVPTCIVEGVVQPVAPTTAEQKLARKNKLKARGTDSHNLAFVSSTPIDSTTDSVSAAVNVSAVGTKLTASTLPNVDSLSNAVMAGYRCALYKDYLCGYYLLLRPLGVYDIGVMTPRALVYAGVMTNGDLLELMLSKRSRKNTKCVNVANEELTAAKHKLMLLVYCC</sequence>
<organism evidence="1">
    <name type="scientific">Tanacetum cinerariifolium</name>
    <name type="common">Dalmatian daisy</name>
    <name type="synonym">Chrysanthemum cinerariifolium</name>
    <dbReference type="NCBI Taxonomy" id="118510"/>
    <lineage>
        <taxon>Eukaryota</taxon>
        <taxon>Viridiplantae</taxon>
        <taxon>Streptophyta</taxon>
        <taxon>Embryophyta</taxon>
        <taxon>Tracheophyta</taxon>
        <taxon>Spermatophyta</taxon>
        <taxon>Magnoliopsida</taxon>
        <taxon>eudicotyledons</taxon>
        <taxon>Gunneridae</taxon>
        <taxon>Pentapetalae</taxon>
        <taxon>asterids</taxon>
        <taxon>campanulids</taxon>
        <taxon>Asterales</taxon>
        <taxon>Asteraceae</taxon>
        <taxon>Asteroideae</taxon>
        <taxon>Anthemideae</taxon>
        <taxon>Anthemidinae</taxon>
        <taxon>Tanacetum</taxon>
    </lineage>
</organism>
<evidence type="ECO:0000313" key="1">
    <source>
        <dbReference type="EMBL" id="GEU45586.1"/>
    </source>
</evidence>
<reference evidence="1" key="1">
    <citation type="journal article" date="2019" name="Sci. Rep.">
        <title>Draft genome of Tanacetum cinerariifolium, the natural source of mosquito coil.</title>
        <authorList>
            <person name="Yamashiro T."/>
            <person name="Shiraishi A."/>
            <person name="Satake H."/>
            <person name="Nakayama K."/>
        </authorList>
    </citation>
    <scope>NUCLEOTIDE SEQUENCE</scope>
</reference>
<dbReference type="EMBL" id="BKCJ010002005">
    <property type="protein sequence ID" value="GEU45586.1"/>
    <property type="molecule type" value="Genomic_DNA"/>
</dbReference>
<comment type="caution">
    <text evidence="1">The sequence shown here is derived from an EMBL/GenBank/DDBJ whole genome shotgun (WGS) entry which is preliminary data.</text>
</comment>
<dbReference type="AlphaFoldDB" id="A0A6L2K840"/>
<proteinExistence type="predicted"/>
<accession>A0A6L2K840</accession>
<name>A0A6L2K840_TANCI</name>
<gene>
    <name evidence="1" type="ORF">Tci_017564</name>
</gene>
<protein>
    <submittedName>
        <fullName evidence="1">Uncharacterized protein</fullName>
    </submittedName>
</protein>